<evidence type="ECO:0000256" key="1">
    <source>
        <dbReference type="SAM" id="MobiDB-lite"/>
    </source>
</evidence>
<accession>A0A1Y2N668</accession>
<keyword evidence="3" id="KW-1185">Reference proteome</keyword>
<proteinExistence type="predicted"/>
<gene>
    <name evidence="2" type="ORF">BG845_01205</name>
</gene>
<dbReference type="Proteomes" id="UP000194360">
    <property type="component" value="Unassembled WGS sequence"/>
</dbReference>
<organism evidence="2 3">
    <name type="scientific">Pseudonocardia autotrophica</name>
    <name type="common">Amycolata autotrophica</name>
    <name type="synonym">Nocardia autotrophica</name>
    <dbReference type="NCBI Taxonomy" id="2074"/>
    <lineage>
        <taxon>Bacteria</taxon>
        <taxon>Bacillati</taxon>
        <taxon>Actinomycetota</taxon>
        <taxon>Actinomycetes</taxon>
        <taxon>Pseudonocardiales</taxon>
        <taxon>Pseudonocardiaceae</taxon>
        <taxon>Pseudonocardia</taxon>
    </lineage>
</organism>
<sequence length="116" mass="12655">MIPQEVAVAPRATAAARGYGHHHRTATARLLAHLARYPGQLCPFCDRPMFAEPHLNPDGRKPHGDHGVPQALGGTQTSRLAHASCNTSAGAKLGNRLRRRRRELDALGRGRASRVW</sequence>
<evidence type="ECO:0000313" key="3">
    <source>
        <dbReference type="Proteomes" id="UP000194360"/>
    </source>
</evidence>
<comment type="caution">
    <text evidence="2">The sequence shown here is derived from an EMBL/GenBank/DDBJ whole genome shotgun (WGS) entry which is preliminary data.</text>
</comment>
<feature type="compositionally biased region" description="Basic and acidic residues" evidence="1">
    <location>
        <begin position="55"/>
        <end position="66"/>
    </location>
</feature>
<dbReference type="AlphaFoldDB" id="A0A1Y2N668"/>
<feature type="region of interest" description="Disordered" evidence="1">
    <location>
        <begin position="53"/>
        <end position="116"/>
    </location>
</feature>
<protein>
    <recommendedName>
        <fullName evidence="4">HNH endonuclease</fullName>
    </recommendedName>
</protein>
<name>A0A1Y2N668_PSEAH</name>
<feature type="compositionally biased region" description="Polar residues" evidence="1">
    <location>
        <begin position="73"/>
        <end position="88"/>
    </location>
</feature>
<evidence type="ECO:0000313" key="2">
    <source>
        <dbReference type="EMBL" id="OSY42963.1"/>
    </source>
</evidence>
<dbReference type="STRING" id="2074.BG845_01205"/>
<reference evidence="2 3" key="1">
    <citation type="submission" date="2016-09" db="EMBL/GenBank/DDBJ databases">
        <title>Pseudonocardia autotrophica DSM535, a candidate organism with high potential of specific P450 cytochromes.</title>
        <authorList>
            <person name="Grumaz C."/>
            <person name="Vainshtein Y."/>
            <person name="Kirstahler P."/>
            <person name="Sohn K."/>
        </authorList>
    </citation>
    <scope>NUCLEOTIDE SEQUENCE [LARGE SCALE GENOMIC DNA]</scope>
    <source>
        <strain evidence="2 3">DSM 535</strain>
    </source>
</reference>
<evidence type="ECO:0008006" key="4">
    <source>
        <dbReference type="Google" id="ProtNLM"/>
    </source>
</evidence>
<dbReference type="EMBL" id="MIGB01000004">
    <property type="protein sequence ID" value="OSY42963.1"/>
    <property type="molecule type" value="Genomic_DNA"/>
</dbReference>
<dbReference type="Gene3D" id="1.10.30.50">
    <property type="match status" value="1"/>
</dbReference>